<reference evidence="2 3" key="1">
    <citation type="submission" date="2013-02" db="EMBL/GenBank/DDBJ databases">
        <title>A novel strain isolated from Lonar lake, Maharashtra, India.</title>
        <authorList>
            <person name="Singh A."/>
        </authorList>
    </citation>
    <scope>NUCLEOTIDE SEQUENCE [LARGE SCALE GENOMIC DNA]</scope>
    <source>
        <strain evidence="2 3">AK24</strain>
    </source>
</reference>
<name>R7ZM53_9BACT</name>
<dbReference type="EMBL" id="AQHR01000110">
    <property type="protein sequence ID" value="EON75089.1"/>
    <property type="molecule type" value="Genomic_DNA"/>
</dbReference>
<proteinExistence type="predicted"/>
<evidence type="ECO:0000256" key="1">
    <source>
        <dbReference type="SAM" id="Phobius"/>
    </source>
</evidence>
<comment type="caution">
    <text evidence="2">The sequence shown here is derived from an EMBL/GenBank/DDBJ whole genome shotgun (WGS) entry which is preliminary data.</text>
</comment>
<protein>
    <submittedName>
        <fullName evidence="2">Uncharacterized protein</fullName>
    </submittedName>
</protein>
<feature type="transmembrane region" description="Helical" evidence="1">
    <location>
        <begin position="36"/>
        <end position="57"/>
    </location>
</feature>
<accession>R7ZM53</accession>
<keyword evidence="3" id="KW-1185">Reference proteome</keyword>
<gene>
    <name evidence="2" type="ORF">ADIS_4260</name>
</gene>
<dbReference type="STRING" id="1232681.ADIS_4260"/>
<dbReference type="AlphaFoldDB" id="R7ZM53"/>
<dbReference type="Proteomes" id="UP000013909">
    <property type="component" value="Unassembled WGS sequence"/>
</dbReference>
<sequence>MDRFRKRLKLVSVVFVLVLMTFGSHGSFNPVEVGFYTSIGAGILFYFLTLYGFRALIEKRIKK</sequence>
<keyword evidence="1" id="KW-0812">Transmembrane</keyword>
<evidence type="ECO:0000313" key="3">
    <source>
        <dbReference type="Proteomes" id="UP000013909"/>
    </source>
</evidence>
<keyword evidence="1" id="KW-1133">Transmembrane helix</keyword>
<organism evidence="2 3">
    <name type="scientific">Lunatimonas lonarensis</name>
    <dbReference type="NCBI Taxonomy" id="1232681"/>
    <lineage>
        <taxon>Bacteria</taxon>
        <taxon>Pseudomonadati</taxon>
        <taxon>Bacteroidota</taxon>
        <taxon>Cytophagia</taxon>
        <taxon>Cytophagales</taxon>
        <taxon>Cyclobacteriaceae</taxon>
    </lineage>
</organism>
<keyword evidence="1" id="KW-0472">Membrane</keyword>
<evidence type="ECO:0000313" key="2">
    <source>
        <dbReference type="EMBL" id="EON75089.1"/>
    </source>
</evidence>